<evidence type="ECO:0000259" key="7">
    <source>
        <dbReference type="SMART" id="SM00363"/>
    </source>
</evidence>
<gene>
    <name evidence="8" type="ORF">H9892_01415</name>
</gene>
<dbReference type="InterPro" id="IPR020103">
    <property type="entry name" value="PsdUridine_synth_cat_dom_sf"/>
</dbReference>
<evidence type="ECO:0000256" key="1">
    <source>
        <dbReference type="ARBA" id="ARBA00000073"/>
    </source>
</evidence>
<dbReference type="GO" id="GO:0120159">
    <property type="term" value="F:rRNA pseudouridine synthase activity"/>
    <property type="evidence" value="ECO:0007669"/>
    <property type="project" value="UniProtKB-ARBA"/>
</dbReference>
<sequence>MKLFAEPDDKVRLDVYLADETEYTRSYIKQLIDRGNVLLNGECPKAGTIVKKGDEIDVDPPEPFVAAEPDPTIPVDIIYEDGDIAVINKPQGLTVHPAPGNRSGTLVNALLARLGSLSAINGALRPGIVHRLDKNTSGVMVVAKNDKTHLSLSRQIADRTVTKKYLAIVDGHLKEDSGRIDAPIGRNPRDRKLMAVVPDGRRAITDYRRLETLAGHDLAEFHILTGRTHQIRVHAKYIGHPVTGDAEYGRGAVYGTCGQLLHSYSLTFAHPTTGEEMTFTASPPAIFEKVLRILRAKDGNDV</sequence>
<dbReference type="InterPro" id="IPR002942">
    <property type="entry name" value="S4_RNA-bd"/>
</dbReference>
<name>A0A9D1PZA9_9FIRM</name>
<dbReference type="InterPro" id="IPR006224">
    <property type="entry name" value="PsdUridine_synth_RluA-like_CS"/>
</dbReference>
<dbReference type="SUPFAM" id="SSF55120">
    <property type="entry name" value="Pseudouridine synthase"/>
    <property type="match status" value="1"/>
</dbReference>
<dbReference type="AlphaFoldDB" id="A0A9D1PZA9"/>
<evidence type="ECO:0000313" key="9">
    <source>
        <dbReference type="Proteomes" id="UP000823990"/>
    </source>
</evidence>
<keyword evidence="5" id="KW-0694">RNA-binding</keyword>
<dbReference type="Gene3D" id="3.10.290.10">
    <property type="entry name" value="RNA-binding S4 domain"/>
    <property type="match status" value="1"/>
</dbReference>
<dbReference type="CDD" id="cd02869">
    <property type="entry name" value="PseudoU_synth_RluA_like"/>
    <property type="match status" value="1"/>
</dbReference>
<comment type="similarity">
    <text evidence="2 6">Belongs to the pseudouridine synthase RluA family.</text>
</comment>
<organism evidence="8 9">
    <name type="scientific">Candidatus Protoclostridium stercorigallinarum</name>
    <dbReference type="NCBI Taxonomy" id="2838741"/>
    <lineage>
        <taxon>Bacteria</taxon>
        <taxon>Bacillati</taxon>
        <taxon>Bacillota</taxon>
        <taxon>Clostridia</taxon>
        <taxon>Candidatus Protoclostridium</taxon>
    </lineage>
</organism>
<dbReference type="Proteomes" id="UP000823990">
    <property type="component" value="Unassembled WGS sequence"/>
</dbReference>
<dbReference type="InterPro" id="IPR006145">
    <property type="entry name" value="PsdUridine_synth_RsuA/RluA"/>
</dbReference>
<dbReference type="SMART" id="SM00363">
    <property type="entry name" value="S4"/>
    <property type="match status" value="1"/>
</dbReference>
<dbReference type="InterPro" id="IPR050188">
    <property type="entry name" value="RluA_PseudoU_synthase"/>
</dbReference>
<reference evidence="8" key="1">
    <citation type="journal article" date="2021" name="PeerJ">
        <title>Extensive microbial diversity within the chicken gut microbiome revealed by metagenomics and culture.</title>
        <authorList>
            <person name="Gilroy R."/>
            <person name="Ravi A."/>
            <person name="Getino M."/>
            <person name="Pursley I."/>
            <person name="Horton D.L."/>
            <person name="Alikhan N.F."/>
            <person name="Baker D."/>
            <person name="Gharbi K."/>
            <person name="Hall N."/>
            <person name="Watson M."/>
            <person name="Adriaenssens E.M."/>
            <person name="Foster-Nyarko E."/>
            <person name="Jarju S."/>
            <person name="Secka A."/>
            <person name="Antonio M."/>
            <person name="Oren A."/>
            <person name="Chaudhuri R.R."/>
            <person name="La Ragione R."/>
            <person name="Hildebrand F."/>
            <person name="Pallen M.J."/>
        </authorList>
    </citation>
    <scope>NUCLEOTIDE SEQUENCE</scope>
    <source>
        <strain evidence="8">12435</strain>
    </source>
</reference>
<dbReference type="EC" id="5.4.99.-" evidence="6"/>
<dbReference type="InterPro" id="IPR006225">
    <property type="entry name" value="PsdUridine_synth_RluC/D"/>
</dbReference>
<evidence type="ECO:0000256" key="2">
    <source>
        <dbReference type="ARBA" id="ARBA00010876"/>
    </source>
</evidence>
<dbReference type="PANTHER" id="PTHR21600">
    <property type="entry name" value="MITOCHONDRIAL RNA PSEUDOURIDINE SYNTHASE"/>
    <property type="match status" value="1"/>
</dbReference>
<dbReference type="PANTHER" id="PTHR21600:SF44">
    <property type="entry name" value="RIBOSOMAL LARGE SUBUNIT PSEUDOURIDINE SYNTHASE D"/>
    <property type="match status" value="1"/>
</dbReference>
<dbReference type="CDD" id="cd00165">
    <property type="entry name" value="S4"/>
    <property type="match status" value="1"/>
</dbReference>
<evidence type="ECO:0000256" key="3">
    <source>
        <dbReference type="ARBA" id="ARBA00023235"/>
    </source>
</evidence>
<dbReference type="NCBIfam" id="TIGR00005">
    <property type="entry name" value="rluA_subfam"/>
    <property type="match status" value="1"/>
</dbReference>
<feature type="active site" evidence="4">
    <location>
        <position position="133"/>
    </location>
</feature>
<protein>
    <recommendedName>
        <fullName evidence="6">Pseudouridine synthase</fullName>
        <ecNumber evidence="6">5.4.99.-</ecNumber>
    </recommendedName>
</protein>
<evidence type="ECO:0000313" key="8">
    <source>
        <dbReference type="EMBL" id="HIW01981.1"/>
    </source>
</evidence>
<dbReference type="Pfam" id="PF00849">
    <property type="entry name" value="PseudoU_synth_2"/>
    <property type="match status" value="1"/>
</dbReference>
<keyword evidence="3 6" id="KW-0413">Isomerase</keyword>
<accession>A0A9D1PZA9</accession>
<comment type="caution">
    <text evidence="8">The sequence shown here is derived from an EMBL/GenBank/DDBJ whole genome shotgun (WGS) entry which is preliminary data.</text>
</comment>
<dbReference type="GO" id="GO:0003723">
    <property type="term" value="F:RNA binding"/>
    <property type="evidence" value="ECO:0007669"/>
    <property type="project" value="UniProtKB-KW"/>
</dbReference>
<dbReference type="InterPro" id="IPR036986">
    <property type="entry name" value="S4_RNA-bd_sf"/>
</dbReference>
<dbReference type="GO" id="GO:0000455">
    <property type="term" value="P:enzyme-directed rRNA pseudouridine synthesis"/>
    <property type="evidence" value="ECO:0007669"/>
    <property type="project" value="TreeGrafter"/>
</dbReference>
<dbReference type="PROSITE" id="PS50889">
    <property type="entry name" value="S4"/>
    <property type="match status" value="1"/>
</dbReference>
<evidence type="ECO:0000256" key="5">
    <source>
        <dbReference type="PROSITE-ProRule" id="PRU00182"/>
    </source>
</evidence>
<comment type="catalytic activity">
    <reaction evidence="1 6">
        <text>a uridine in RNA = a pseudouridine in RNA</text>
        <dbReference type="Rhea" id="RHEA:48348"/>
        <dbReference type="Rhea" id="RHEA-COMP:12068"/>
        <dbReference type="Rhea" id="RHEA-COMP:12069"/>
        <dbReference type="ChEBI" id="CHEBI:65314"/>
        <dbReference type="ChEBI" id="CHEBI:65315"/>
    </reaction>
</comment>
<reference evidence="8" key="2">
    <citation type="submission" date="2021-04" db="EMBL/GenBank/DDBJ databases">
        <authorList>
            <person name="Gilroy R."/>
        </authorList>
    </citation>
    <scope>NUCLEOTIDE SEQUENCE</scope>
    <source>
        <strain evidence="8">12435</strain>
    </source>
</reference>
<dbReference type="Pfam" id="PF01479">
    <property type="entry name" value="S4"/>
    <property type="match status" value="1"/>
</dbReference>
<feature type="domain" description="RNA-binding S4" evidence="7">
    <location>
        <begin position="11"/>
        <end position="69"/>
    </location>
</feature>
<dbReference type="Gene3D" id="3.30.2350.10">
    <property type="entry name" value="Pseudouridine synthase"/>
    <property type="match status" value="1"/>
</dbReference>
<comment type="function">
    <text evidence="6">Responsible for synthesis of pseudouridine from uracil.</text>
</comment>
<evidence type="ECO:0000256" key="6">
    <source>
        <dbReference type="RuleBase" id="RU362028"/>
    </source>
</evidence>
<dbReference type="SUPFAM" id="SSF55174">
    <property type="entry name" value="Alpha-L RNA-binding motif"/>
    <property type="match status" value="1"/>
</dbReference>
<dbReference type="EMBL" id="DXHS01000023">
    <property type="protein sequence ID" value="HIW01981.1"/>
    <property type="molecule type" value="Genomic_DNA"/>
</dbReference>
<proteinExistence type="inferred from homology"/>
<dbReference type="PROSITE" id="PS01129">
    <property type="entry name" value="PSI_RLU"/>
    <property type="match status" value="1"/>
</dbReference>
<evidence type="ECO:0000256" key="4">
    <source>
        <dbReference type="PIRSR" id="PIRSR606225-1"/>
    </source>
</evidence>